<dbReference type="InterPro" id="IPR036588">
    <property type="entry name" value="CobH/CbiC_sf"/>
</dbReference>
<dbReference type="RefSeq" id="WP_008514873.1">
    <property type="nucleotide sequence ID" value="NZ_ACJM01000003.1"/>
</dbReference>
<feature type="domain" description="Cobalamin biosynthesis precorrin-8X methylmutase CobH/CbiC" evidence="5">
    <location>
        <begin position="10"/>
        <end position="204"/>
    </location>
</feature>
<keyword evidence="4" id="KW-0413">Isomerase</keyword>
<dbReference type="OrthoDB" id="9780708at2"/>
<gene>
    <name evidence="6" type="ORF">DealDRAFT_0673</name>
</gene>
<accession>C0GDW4</accession>
<keyword evidence="3" id="KW-0169">Cobalamin biosynthesis</keyword>
<evidence type="ECO:0000259" key="5">
    <source>
        <dbReference type="Pfam" id="PF02570"/>
    </source>
</evidence>
<evidence type="ECO:0000313" key="7">
    <source>
        <dbReference type="Proteomes" id="UP000006443"/>
    </source>
</evidence>
<proteinExistence type="inferred from homology"/>
<sequence>MEYIKDPKAIEQKSMAIIEERLRDFPFDPLQKPVIKRVVHTTGDISFADITKFSEGAVEAAVKAFGAAEPVFCDVEMARSGINRANAAKLGLDITCLIHEPAVAEEAKIAGTTRAAAAMAKKLREHPQGGIFVIGNAPTALFVLLEAVKAGTARPALVVGVPVGFVGALESKEWLTEFNIPWITVAGEKGGSTIAAAIVNALLSLTIAQKES</sequence>
<name>C0GDW4_DETAL</name>
<dbReference type="AlphaFoldDB" id="C0GDW4"/>
<dbReference type="Gene3D" id="3.40.50.10230">
    <property type="entry name" value="Cobalamin biosynthesis CobH/CbiC, precorrin-8X methylmutase"/>
    <property type="match status" value="1"/>
</dbReference>
<dbReference type="Proteomes" id="UP000006443">
    <property type="component" value="Unassembled WGS sequence"/>
</dbReference>
<dbReference type="EMBL" id="ACJM01000003">
    <property type="protein sequence ID" value="EEG78258.1"/>
    <property type="molecule type" value="Genomic_DNA"/>
</dbReference>
<dbReference type="STRING" id="555088.DealDRAFT_0673"/>
<dbReference type="GO" id="GO:0016993">
    <property type="term" value="F:precorrin-8X methylmutase activity"/>
    <property type="evidence" value="ECO:0007669"/>
    <property type="project" value="InterPro"/>
</dbReference>
<protein>
    <submittedName>
        <fullName evidence="6">Precorrin-8X methylmutase CbiC/CobH</fullName>
    </submittedName>
</protein>
<comment type="similarity">
    <text evidence="2">Belongs to the CobH/CbiC family.</text>
</comment>
<reference evidence="6 7" key="1">
    <citation type="submission" date="2009-02" db="EMBL/GenBank/DDBJ databases">
        <title>Sequencing of the draft genome and assembly of Dethiobacter alkaliphilus AHT 1.</title>
        <authorList>
            <consortium name="US DOE Joint Genome Institute (JGI-PGF)"/>
            <person name="Lucas S."/>
            <person name="Copeland A."/>
            <person name="Lapidus A."/>
            <person name="Glavina del Rio T."/>
            <person name="Dalin E."/>
            <person name="Tice H."/>
            <person name="Bruce D."/>
            <person name="Goodwin L."/>
            <person name="Pitluck S."/>
            <person name="Larimer F."/>
            <person name="Land M.L."/>
            <person name="Hauser L."/>
            <person name="Muyzer G."/>
        </authorList>
    </citation>
    <scope>NUCLEOTIDE SEQUENCE [LARGE SCALE GENOMIC DNA]</scope>
    <source>
        <strain evidence="6 7">AHT 1</strain>
    </source>
</reference>
<comment type="caution">
    <text evidence="6">The sequence shown here is derived from an EMBL/GenBank/DDBJ whole genome shotgun (WGS) entry which is preliminary data.</text>
</comment>
<comment type="pathway">
    <text evidence="1">Cofactor biosynthesis; adenosylcobalamin biosynthesis.</text>
</comment>
<dbReference type="Pfam" id="PF02570">
    <property type="entry name" value="CbiC"/>
    <property type="match status" value="1"/>
</dbReference>
<dbReference type="eggNOG" id="COG2082">
    <property type="taxonomic scope" value="Bacteria"/>
</dbReference>
<keyword evidence="7" id="KW-1185">Reference proteome</keyword>
<evidence type="ECO:0000256" key="3">
    <source>
        <dbReference type="ARBA" id="ARBA00022573"/>
    </source>
</evidence>
<evidence type="ECO:0000256" key="4">
    <source>
        <dbReference type="ARBA" id="ARBA00023235"/>
    </source>
</evidence>
<organism evidence="6 7">
    <name type="scientific">Dethiobacter alkaliphilus AHT 1</name>
    <dbReference type="NCBI Taxonomy" id="555088"/>
    <lineage>
        <taxon>Bacteria</taxon>
        <taxon>Bacillati</taxon>
        <taxon>Bacillota</taxon>
        <taxon>Dethiobacteria</taxon>
        <taxon>Dethiobacterales</taxon>
        <taxon>Dethiobacteraceae</taxon>
        <taxon>Dethiobacter</taxon>
    </lineage>
</organism>
<dbReference type="PANTHER" id="PTHR43588:SF1">
    <property type="entry name" value="COBALT-PRECORRIN-8 METHYLMUTASE"/>
    <property type="match status" value="1"/>
</dbReference>
<evidence type="ECO:0000256" key="1">
    <source>
        <dbReference type="ARBA" id="ARBA00004953"/>
    </source>
</evidence>
<evidence type="ECO:0000313" key="6">
    <source>
        <dbReference type="EMBL" id="EEG78258.1"/>
    </source>
</evidence>
<evidence type="ECO:0000256" key="2">
    <source>
        <dbReference type="ARBA" id="ARBA00009774"/>
    </source>
</evidence>
<dbReference type="UniPathway" id="UPA00148"/>
<dbReference type="GO" id="GO:0009236">
    <property type="term" value="P:cobalamin biosynthetic process"/>
    <property type="evidence" value="ECO:0007669"/>
    <property type="project" value="UniProtKB-UniPathway"/>
</dbReference>
<dbReference type="InterPro" id="IPR003722">
    <property type="entry name" value="Cbl_synth_CobH/CbiC"/>
</dbReference>
<dbReference type="SUPFAM" id="SSF63965">
    <property type="entry name" value="Precorrin-8X methylmutase CbiC/CobH"/>
    <property type="match status" value="1"/>
</dbReference>
<dbReference type="PANTHER" id="PTHR43588">
    <property type="entry name" value="COBALT-PRECORRIN-8 METHYLMUTASE"/>
    <property type="match status" value="1"/>
</dbReference>